<dbReference type="PANTHER" id="PTHR48073:SF2">
    <property type="entry name" value="O-SUCCINYLBENZOATE SYNTHASE"/>
    <property type="match status" value="1"/>
</dbReference>
<evidence type="ECO:0000313" key="3">
    <source>
        <dbReference type="EMBL" id="PWD98666.1"/>
    </source>
</evidence>
<dbReference type="SFLD" id="SFLDS00001">
    <property type="entry name" value="Enolase"/>
    <property type="match status" value="1"/>
</dbReference>
<keyword evidence="1" id="KW-0479">Metal-binding</keyword>
<name>A0A2U2B6J1_9BACT</name>
<reference evidence="3 4" key="1">
    <citation type="submission" date="2018-05" db="EMBL/GenBank/DDBJ databases">
        <title>Marinilabilia rubrum sp. nov., isolated from saltern sediment.</title>
        <authorList>
            <person name="Zhang R."/>
        </authorList>
    </citation>
    <scope>NUCLEOTIDE SEQUENCE [LARGE SCALE GENOMIC DNA]</scope>
    <source>
        <strain evidence="3 4">WTE16</strain>
    </source>
</reference>
<proteinExistence type="predicted"/>
<dbReference type="Gene3D" id="3.20.20.120">
    <property type="entry name" value="Enolase-like C-terminal domain"/>
    <property type="match status" value="1"/>
</dbReference>
<sequence>MLKADFIPHTLKFKIPGGTSRGVLTEKPSWFISVWDDSNPKIKGTGEISLLPKLSPDARPDIEEKIKEVCTQINNYNDNFHEKLIEWPAIRFGLETALLDLQNNGNQTLFNSDFGHGLVGIPINGLIWMDTKESMEQQIQEKLNAGFKCLKMKIGALDFEEEYSLLKNLRKKFPADKLELRVDANGAFSLQQAPKIMDRLARLGIHSIEQPIQAGQWQEMARLCETTPLPIALDEELIGINTPSDKRKLLSTIKPAYIILKPSLVGGMKASEEWIKMAEELNSGWWITSALESNIGLNAIAQWTSTLNNPMPQGLGTGLVFTNNIENGLFINNGMLWHLGH</sequence>
<dbReference type="GO" id="GO:0009063">
    <property type="term" value="P:amino acid catabolic process"/>
    <property type="evidence" value="ECO:0007669"/>
    <property type="project" value="InterPro"/>
</dbReference>
<accession>A0A2U2B6J1</accession>
<dbReference type="OrthoDB" id="9766759at2"/>
<dbReference type="PROSITE" id="PS00909">
    <property type="entry name" value="MR_MLE_2"/>
    <property type="match status" value="1"/>
</dbReference>
<protein>
    <submittedName>
        <fullName evidence="3">O-succinylbenzoate synthase</fullName>
    </submittedName>
</protein>
<dbReference type="SMART" id="SM00922">
    <property type="entry name" value="MR_MLE"/>
    <property type="match status" value="1"/>
</dbReference>
<dbReference type="InterPro" id="IPR029017">
    <property type="entry name" value="Enolase-like_N"/>
</dbReference>
<dbReference type="InterPro" id="IPR036849">
    <property type="entry name" value="Enolase-like_C_sf"/>
</dbReference>
<gene>
    <name evidence="3" type="ORF">DDZ16_14490</name>
</gene>
<dbReference type="CDD" id="cd03320">
    <property type="entry name" value="OSBS"/>
    <property type="match status" value="1"/>
</dbReference>
<dbReference type="InterPro" id="IPR029065">
    <property type="entry name" value="Enolase_C-like"/>
</dbReference>
<dbReference type="Proteomes" id="UP000244956">
    <property type="component" value="Unassembled WGS sequence"/>
</dbReference>
<dbReference type="Gene3D" id="3.30.390.10">
    <property type="entry name" value="Enolase-like, N-terminal domain"/>
    <property type="match status" value="1"/>
</dbReference>
<dbReference type="RefSeq" id="WP_109265200.1">
    <property type="nucleotide sequence ID" value="NZ_QEWP01000012.1"/>
</dbReference>
<comment type="caution">
    <text evidence="3">The sequence shown here is derived from an EMBL/GenBank/DDBJ whole genome shotgun (WGS) entry which is preliminary data.</text>
</comment>
<feature type="domain" description="Mandelate racemase/muconate lactonizing enzyme C-terminal" evidence="2">
    <location>
        <begin position="132"/>
        <end position="230"/>
    </location>
</feature>
<dbReference type="GO" id="GO:0046872">
    <property type="term" value="F:metal ion binding"/>
    <property type="evidence" value="ECO:0007669"/>
    <property type="project" value="UniProtKB-KW"/>
</dbReference>
<dbReference type="InterPro" id="IPR013342">
    <property type="entry name" value="Mandelate_racemase_C"/>
</dbReference>
<dbReference type="AlphaFoldDB" id="A0A2U2B6J1"/>
<dbReference type="PANTHER" id="PTHR48073">
    <property type="entry name" value="O-SUCCINYLBENZOATE SYNTHASE-RELATED"/>
    <property type="match status" value="1"/>
</dbReference>
<dbReference type="SUPFAM" id="SSF54826">
    <property type="entry name" value="Enolase N-terminal domain-like"/>
    <property type="match status" value="1"/>
</dbReference>
<dbReference type="GO" id="GO:0016854">
    <property type="term" value="F:racemase and epimerase activity"/>
    <property type="evidence" value="ECO:0007669"/>
    <property type="project" value="UniProtKB-ARBA"/>
</dbReference>
<dbReference type="SFLD" id="SFLDG00180">
    <property type="entry name" value="muconate_cycloisomerase"/>
    <property type="match status" value="1"/>
</dbReference>
<dbReference type="InterPro" id="IPR018110">
    <property type="entry name" value="Mandel_Rmase/mucon_lact_enz_CS"/>
</dbReference>
<dbReference type="SFLD" id="SFLDF00009">
    <property type="entry name" value="o-succinylbenzoate_synthase"/>
    <property type="match status" value="1"/>
</dbReference>
<evidence type="ECO:0000256" key="1">
    <source>
        <dbReference type="ARBA" id="ARBA00022723"/>
    </source>
</evidence>
<organism evidence="3 4">
    <name type="scientific">Marinilabilia rubra</name>
    <dbReference type="NCBI Taxonomy" id="2162893"/>
    <lineage>
        <taxon>Bacteria</taxon>
        <taxon>Pseudomonadati</taxon>
        <taxon>Bacteroidota</taxon>
        <taxon>Bacteroidia</taxon>
        <taxon>Marinilabiliales</taxon>
        <taxon>Marinilabiliaceae</taxon>
        <taxon>Marinilabilia</taxon>
    </lineage>
</organism>
<evidence type="ECO:0000259" key="2">
    <source>
        <dbReference type="SMART" id="SM00922"/>
    </source>
</evidence>
<dbReference type="SUPFAM" id="SSF51604">
    <property type="entry name" value="Enolase C-terminal domain-like"/>
    <property type="match status" value="1"/>
</dbReference>
<dbReference type="Pfam" id="PF13378">
    <property type="entry name" value="MR_MLE_C"/>
    <property type="match status" value="1"/>
</dbReference>
<evidence type="ECO:0000313" key="4">
    <source>
        <dbReference type="Proteomes" id="UP000244956"/>
    </source>
</evidence>
<dbReference type="EMBL" id="QEWP01000012">
    <property type="protein sequence ID" value="PWD98666.1"/>
    <property type="molecule type" value="Genomic_DNA"/>
</dbReference>
<keyword evidence="4" id="KW-1185">Reference proteome</keyword>